<dbReference type="EMBL" id="LJYW01000001">
    <property type="protein sequence ID" value="KPL51638.1"/>
    <property type="molecule type" value="Genomic_DNA"/>
</dbReference>
<keyword evidence="4" id="KW-1003">Cell membrane</keyword>
<keyword evidence="5" id="KW-0547">Nucleotide-binding</keyword>
<dbReference type="STRING" id="665126.ABB55_04830"/>
<dbReference type="RefSeq" id="WP_054357800.1">
    <property type="nucleotide sequence ID" value="NZ_LJYW01000001.1"/>
</dbReference>
<dbReference type="InterPro" id="IPR017871">
    <property type="entry name" value="ABC_transporter-like_CS"/>
</dbReference>
<keyword evidence="7" id="KW-0472">Membrane</keyword>
<dbReference type="SUPFAM" id="SSF52540">
    <property type="entry name" value="P-loop containing nucleoside triphosphate hydrolases"/>
    <property type="match status" value="2"/>
</dbReference>
<dbReference type="Proteomes" id="UP000048984">
    <property type="component" value="Unassembled WGS sequence"/>
</dbReference>
<comment type="subcellular location">
    <subcellularLocation>
        <location evidence="1">Cell inner membrane</location>
        <topology evidence="1">Peripheral membrane protein</topology>
    </subcellularLocation>
</comment>
<organism evidence="9 10">
    <name type="scientific">Prosthecodimorpha hirschii</name>
    <dbReference type="NCBI Taxonomy" id="665126"/>
    <lineage>
        <taxon>Bacteria</taxon>
        <taxon>Pseudomonadati</taxon>
        <taxon>Pseudomonadota</taxon>
        <taxon>Alphaproteobacteria</taxon>
        <taxon>Hyphomicrobiales</taxon>
        <taxon>Ancalomicrobiaceae</taxon>
        <taxon>Prosthecodimorpha</taxon>
    </lineage>
</organism>
<evidence type="ECO:0000256" key="7">
    <source>
        <dbReference type="ARBA" id="ARBA00023136"/>
    </source>
</evidence>
<reference evidence="9 10" key="1">
    <citation type="submission" date="2015-09" db="EMBL/GenBank/DDBJ databases">
        <authorList>
            <person name="Jackson K.R."/>
            <person name="Lunt B.L."/>
            <person name="Fisher J.N.B."/>
            <person name="Gardner A.V."/>
            <person name="Bailey M.E."/>
            <person name="Deus L.M."/>
            <person name="Earl A.S."/>
            <person name="Gibby P.D."/>
            <person name="Hartmann K.A."/>
            <person name="Liu J.E."/>
            <person name="Manci A.M."/>
            <person name="Nielsen D.A."/>
            <person name="Solomon M.B."/>
            <person name="Breakwell D.P."/>
            <person name="Burnett S.H."/>
            <person name="Grose J.H."/>
        </authorList>
    </citation>
    <scope>NUCLEOTIDE SEQUENCE [LARGE SCALE GENOMIC DNA]</scope>
    <source>
        <strain evidence="9 10">16</strain>
    </source>
</reference>
<dbReference type="InterPro" id="IPR013563">
    <property type="entry name" value="Oligopep_ABC_C"/>
</dbReference>
<dbReference type="InterPro" id="IPR027417">
    <property type="entry name" value="P-loop_NTPase"/>
</dbReference>
<dbReference type="SMART" id="SM00382">
    <property type="entry name" value="AAA"/>
    <property type="match status" value="2"/>
</dbReference>
<evidence type="ECO:0000259" key="8">
    <source>
        <dbReference type="PROSITE" id="PS50893"/>
    </source>
</evidence>
<protein>
    <submittedName>
        <fullName evidence="9">Microcin ABC transporter ATP-binding protein</fullName>
    </submittedName>
</protein>
<evidence type="ECO:0000256" key="6">
    <source>
        <dbReference type="ARBA" id="ARBA00022840"/>
    </source>
</evidence>
<evidence type="ECO:0000256" key="1">
    <source>
        <dbReference type="ARBA" id="ARBA00004417"/>
    </source>
</evidence>
<keyword evidence="6 9" id="KW-0067">ATP-binding</keyword>
<dbReference type="PROSITE" id="PS00211">
    <property type="entry name" value="ABC_TRANSPORTER_1"/>
    <property type="match status" value="2"/>
</dbReference>
<evidence type="ECO:0000313" key="10">
    <source>
        <dbReference type="Proteomes" id="UP000048984"/>
    </source>
</evidence>
<name>A0A0P6VN20_9HYPH</name>
<keyword evidence="3" id="KW-0813">Transport</keyword>
<dbReference type="AlphaFoldDB" id="A0A0P6VN20"/>
<dbReference type="NCBIfam" id="NF008453">
    <property type="entry name" value="PRK11308.1"/>
    <property type="match status" value="2"/>
</dbReference>
<dbReference type="InterPro" id="IPR003593">
    <property type="entry name" value="AAA+_ATPase"/>
</dbReference>
<dbReference type="GO" id="GO:0015833">
    <property type="term" value="P:peptide transport"/>
    <property type="evidence" value="ECO:0007669"/>
    <property type="project" value="InterPro"/>
</dbReference>
<feature type="domain" description="ABC transporter" evidence="8">
    <location>
        <begin position="276"/>
        <end position="523"/>
    </location>
</feature>
<evidence type="ECO:0000256" key="5">
    <source>
        <dbReference type="ARBA" id="ARBA00022741"/>
    </source>
</evidence>
<dbReference type="InterPro" id="IPR050388">
    <property type="entry name" value="ABC_Ni/Peptide_Import"/>
</dbReference>
<dbReference type="Pfam" id="PF00005">
    <property type="entry name" value="ABC_tran"/>
    <property type="match status" value="2"/>
</dbReference>
<comment type="similarity">
    <text evidence="2">Belongs to the ABC transporter superfamily.</text>
</comment>
<dbReference type="PANTHER" id="PTHR43297:SF2">
    <property type="entry name" value="DIPEPTIDE TRANSPORT ATP-BINDING PROTEIN DPPD"/>
    <property type="match status" value="1"/>
</dbReference>
<dbReference type="CDD" id="cd03257">
    <property type="entry name" value="ABC_NikE_OppD_transporters"/>
    <property type="match status" value="2"/>
</dbReference>
<dbReference type="NCBIfam" id="NF007739">
    <property type="entry name" value="PRK10419.1"/>
    <property type="match status" value="2"/>
</dbReference>
<evidence type="ECO:0000256" key="4">
    <source>
        <dbReference type="ARBA" id="ARBA00022475"/>
    </source>
</evidence>
<accession>A0A0P6VN20</accession>
<dbReference type="PANTHER" id="PTHR43297">
    <property type="entry name" value="OLIGOPEPTIDE TRANSPORT ATP-BINDING PROTEIN APPD"/>
    <property type="match status" value="1"/>
</dbReference>
<gene>
    <name evidence="9" type="ORF">ABB55_04830</name>
</gene>
<keyword evidence="10" id="KW-1185">Reference proteome</keyword>
<dbReference type="PROSITE" id="PS50893">
    <property type="entry name" value="ABC_TRANSPORTER_2"/>
    <property type="match status" value="2"/>
</dbReference>
<dbReference type="GO" id="GO:0005524">
    <property type="term" value="F:ATP binding"/>
    <property type="evidence" value="ECO:0007669"/>
    <property type="project" value="UniProtKB-KW"/>
</dbReference>
<dbReference type="Gene3D" id="3.40.50.300">
    <property type="entry name" value="P-loop containing nucleotide triphosphate hydrolases"/>
    <property type="match status" value="2"/>
</dbReference>
<dbReference type="InterPro" id="IPR003439">
    <property type="entry name" value="ABC_transporter-like_ATP-bd"/>
</dbReference>
<evidence type="ECO:0000256" key="3">
    <source>
        <dbReference type="ARBA" id="ARBA00022448"/>
    </source>
</evidence>
<proteinExistence type="inferred from homology"/>
<dbReference type="GO" id="GO:0016887">
    <property type="term" value="F:ATP hydrolysis activity"/>
    <property type="evidence" value="ECO:0007669"/>
    <property type="project" value="InterPro"/>
</dbReference>
<sequence length="530" mass="57128">MAAPLVSIRNLAVAFATPRGDVAAVDGFSLDLDRGETVAVVGESGSGKSQAMLAVLGLLAANGRASGSVRLDGTEILNLPAGELTRIRGRRIGMVFQEPMTALDPLTRVGDLLAEVLRHHHGLDRAAAKARALDLLRLVRLREPERRLRSYPHELSGGQRQRVVIALALAGEPDLLVADEPTTALDVTIQAEILDLLADLQARLGMAMVFITHDLALVKRRAARVMVMEKGRVVEAGPTATVFAAPEHPYTRALLAAEPRGRKAPVPDGAPVVLDAHEVSVDFRIGGGLFQPALVFRAVDRVSLSIRRGETIGLVGESGSGKSTLGRAVLNLLPGSGMVRFEDRRLDGLDRAAMRPLRRSLQMVFQDPFGSLSPRMTIGEIVAEGLRVHAPELTARDRDARAAAALEAVRIDPATRHRFPHEFSGGQRQRIAIARALILKPRLVVLDEPTSALDRSVQAAIVDILRDLQAAHALAYLFISHDLRVVRALADEIVVMKDGTVVERGPTDRIFAAPSHPYTERLIAAAMLDG</sequence>
<evidence type="ECO:0000313" key="9">
    <source>
        <dbReference type="EMBL" id="KPL51638.1"/>
    </source>
</evidence>
<dbReference type="GO" id="GO:0005886">
    <property type="term" value="C:plasma membrane"/>
    <property type="evidence" value="ECO:0007669"/>
    <property type="project" value="UniProtKB-SubCell"/>
</dbReference>
<dbReference type="GO" id="GO:0055085">
    <property type="term" value="P:transmembrane transport"/>
    <property type="evidence" value="ECO:0007669"/>
    <property type="project" value="UniProtKB-ARBA"/>
</dbReference>
<evidence type="ECO:0000256" key="2">
    <source>
        <dbReference type="ARBA" id="ARBA00005417"/>
    </source>
</evidence>
<dbReference type="Pfam" id="PF08352">
    <property type="entry name" value="oligo_HPY"/>
    <property type="match status" value="2"/>
</dbReference>
<dbReference type="FunFam" id="3.40.50.300:FF:000016">
    <property type="entry name" value="Oligopeptide ABC transporter ATP-binding component"/>
    <property type="match status" value="2"/>
</dbReference>
<reference evidence="9 10" key="2">
    <citation type="submission" date="2015-10" db="EMBL/GenBank/DDBJ databases">
        <title>Draft Genome Sequence of Prosthecomicrobium hirschii ATCC 27832.</title>
        <authorList>
            <person name="Daniel J."/>
            <person name="Givan S.A."/>
            <person name="Brun Y.V."/>
            <person name="Brown P.J."/>
        </authorList>
    </citation>
    <scope>NUCLEOTIDE SEQUENCE [LARGE SCALE GENOMIC DNA]</scope>
    <source>
        <strain evidence="9 10">16</strain>
    </source>
</reference>
<comment type="caution">
    <text evidence="9">The sequence shown here is derived from an EMBL/GenBank/DDBJ whole genome shotgun (WGS) entry which is preliminary data.</text>
</comment>
<feature type="domain" description="ABC transporter" evidence="8">
    <location>
        <begin position="8"/>
        <end position="255"/>
    </location>
</feature>